<dbReference type="KEGG" id="htq:FRZ44_12420"/>
<evidence type="ECO:0000313" key="3">
    <source>
        <dbReference type="Proteomes" id="UP000326202"/>
    </source>
</evidence>
<protein>
    <submittedName>
        <fullName evidence="2">ABC transporter permease</fullName>
    </submittedName>
</protein>
<name>A0A5J6MEV8_9PROT</name>
<dbReference type="GO" id="GO:0043190">
    <property type="term" value="C:ATP-binding cassette (ABC) transporter complex"/>
    <property type="evidence" value="ECO:0007669"/>
    <property type="project" value="InterPro"/>
</dbReference>
<feature type="transmembrane region" description="Helical" evidence="1">
    <location>
        <begin position="330"/>
        <end position="359"/>
    </location>
</feature>
<reference evidence="2 3" key="1">
    <citation type="submission" date="2019-08" db="EMBL/GenBank/DDBJ databases">
        <title>Hyperibacter terrae gen. nov., sp. nov. and Hyperibacter viscosus sp. nov., two new members in the family Rhodospirillaceae isolated from the rhizosphere of Hypericum perforatum.</title>
        <authorList>
            <person name="Noviana Z."/>
        </authorList>
    </citation>
    <scope>NUCLEOTIDE SEQUENCE [LARGE SCALE GENOMIC DNA]</scope>
    <source>
        <strain evidence="2 3">R5913</strain>
    </source>
</reference>
<evidence type="ECO:0000313" key="2">
    <source>
        <dbReference type="EMBL" id="QEX15952.1"/>
    </source>
</evidence>
<keyword evidence="1" id="KW-0472">Membrane</keyword>
<keyword evidence="1" id="KW-0812">Transmembrane</keyword>
<dbReference type="PANTHER" id="PTHR30188:SF3">
    <property type="entry name" value="ABC TRANSPORTER PERMEASE"/>
    <property type="match status" value="1"/>
</dbReference>
<organism evidence="2 3">
    <name type="scientific">Hypericibacter terrae</name>
    <dbReference type="NCBI Taxonomy" id="2602015"/>
    <lineage>
        <taxon>Bacteria</taxon>
        <taxon>Pseudomonadati</taxon>
        <taxon>Pseudomonadota</taxon>
        <taxon>Alphaproteobacteria</taxon>
        <taxon>Rhodospirillales</taxon>
        <taxon>Dongiaceae</taxon>
        <taxon>Hypericibacter</taxon>
    </lineage>
</organism>
<dbReference type="Pfam" id="PF02405">
    <property type="entry name" value="MlaE"/>
    <property type="match status" value="1"/>
</dbReference>
<feature type="transmembrane region" description="Helical" evidence="1">
    <location>
        <begin position="298"/>
        <end position="318"/>
    </location>
</feature>
<proteinExistence type="predicted"/>
<dbReference type="PANTHER" id="PTHR30188">
    <property type="entry name" value="ABC TRANSPORTER PERMEASE PROTEIN-RELATED"/>
    <property type="match status" value="1"/>
</dbReference>
<keyword evidence="3" id="KW-1185">Reference proteome</keyword>
<dbReference type="EMBL" id="CP042906">
    <property type="protein sequence ID" value="QEX15952.1"/>
    <property type="molecule type" value="Genomic_DNA"/>
</dbReference>
<accession>A0A5J6MEV8</accession>
<keyword evidence="1" id="KW-1133">Transmembrane helix</keyword>
<feature type="transmembrane region" description="Helical" evidence="1">
    <location>
        <begin position="147"/>
        <end position="173"/>
    </location>
</feature>
<dbReference type="InterPro" id="IPR030802">
    <property type="entry name" value="Permease_MalE"/>
</dbReference>
<evidence type="ECO:0000256" key="1">
    <source>
        <dbReference type="SAM" id="Phobius"/>
    </source>
</evidence>
<dbReference type="Proteomes" id="UP000326202">
    <property type="component" value="Chromosome"/>
</dbReference>
<gene>
    <name evidence="2" type="ORF">FRZ44_12420</name>
</gene>
<feature type="transmembrane region" description="Helical" evidence="1">
    <location>
        <begin position="249"/>
        <end position="278"/>
    </location>
</feature>
<sequence length="361" mass="37702">MLLSLSGDWQLRTGLPTSAQVDQQLGSNPAAKRLKFDAGKLGHWDSGLLAFLVGVQDLCKTRGLSLDAGNLPEGADRLLKLAVAVPERQGAQRTGKRVDFLTLIGREAIAAGRSAGEMVEFLGMAVQTFGKLMIGRARYRRSDLVDIIYECGAAALPIVALISFLVGLILAFVGAIQLQQFGAQIYVADLVGIAMAREMGALMTAIIMSGRTGAAFAAQLGTMQVNEEIDALSTFGLSSMEFLVLPRMIALIVMMPLLCIFADLMGILGGALVGVGMLHLSLTSYVNETLNGVGLMDFAVGIFKSSVFGVLVAVSGCLRGIQCGRSASAVGLAATSAVVTGIVFIIVTDGIFAVITAALGI</sequence>
<dbReference type="GO" id="GO:0005548">
    <property type="term" value="F:phospholipid transporter activity"/>
    <property type="evidence" value="ECO:0007669"/>
    <property type="project" value="TreeGrafter"/>
</dbReference>
<dbReference type="AlphaFoldDB" id="A0A5J6MEV8"/>